<proteinExistence type="predicted"/>
<dbReference type="EMBL" id="BBMZ01000009">
    <property type="protein sequence ID" value="GAL57973.1"/>
    <property type="molecule type" value="Genomic_DNA"/>
</dbReference>
<reference evidence="1 2" key="1">
    <citation type="submission" date="2014-09" db="EMBL/GenBank/DDBJ databases">
        <title>Whole genome shotgun sequence of Escherichia vulneris NBRC 102420.</title>
        <authorList>
            <person name="Yoshida Y."/>
            <person name="Hosoyama A."/>
            <person name="Tsuchikane K."/>
            <person name="Ohji S."/>
            <person name="Ichikawa N."/>
            <person name="Kimura A."/>
            <person name="Yamazoe A."/>
            <person name="Ezaki T."/>
            <person name="Fujita N."/>
        </authorList>
    </citation>
    <scope>NUCLEOTIDE SEQUENCE [LARGE SCALE GENOMIC DNA]</scope>
    <source>
        <strain evidence="1 2">NBRC 102420</strain>
    </source>
</reference>
<evidence type="ECO:0000313" key="1">
    <source>
        <dbReference type="EMBL" id="GAL57973.1"/>
    </source>
</evidence>
<dbReference type="AlphaFoldDB" id="A0A090V1N6"/>
<keyword evidence="2" id="KW-1185">Reference proteome</keyword>
<gene>
    <name evidence="1" type="ORF">EV102420_09_00050</name>
</gene>
<dbReference type="Proteomes" id="UP000029462">
    <property type="component" value="Unassembled WGS sequence"/>
</dbReference>
<organism evidence="1 2">
    <name type="scientific">Pseudescherichia vulneris NBRC 102420</name>
    <dbReference type="NCBI Taxonomy" id="1115515"/>
    <lineage>
        <taxon>Bacteria</taxon>
        <taxon>Pseudomonadati</taxon>
        <taxon>Pseudomonadota</taxon>
        <taxon>Gammaproteobacteria</taxon>
        <taxon>Enterobacterales</taxon>
        <taxon>Enterobacteriaceae</taxon>
        <taxon>Pseudescherichia</taxon>
    </lineage>
</organism>
<comment type="caution">
    <text evidence="1">The sequence shown here is derived from an EMBL/GenBank/DDBJ whole genome shotgun (WGS) entry which is preliminary data.</text>
</comment>
<accession>A0A090V1N6</accession>
<sequence>MVPSVKLSDLLVESIIASEVYIQAHEACMDACFVPKVAPYNVFQPKRGARILLF</sequence>
<protein>
    <submittedName>
        <fullName evidence="1">Uncharacterized protein</fullName>
    </submittedName>
</protein>
<evidence type="ECO:0000313" key="2">
    <source>
        <dbReference type="Proteomes" id="UP000029462"/>
    </source>
</evidence>
<name>A0A090V1N6_PSEVU</name>